<name>A6JCU5_RAT</name>
<organism evidence="1 2">
    <name type="scientific">Rattus norvegicus</name>
    <name type="common">Rat</name>
    <dbReference type="NCBI Taxonomy" id="10116"/>
    <lineage>
        <taxon>Eukaryota</taxon>
        <taxon>Metazoa</taxon>
        <taxon>Chordata</taxon>
        <taxon>Craniata</taxon>
        <taxon>Vertebrata</taxon>
        <taxon>Euteleostomi</taxon>
        <taxon>Mammalia</taxon>
        <taxon>Eutheria</taxon>
        <taxon>Euarchontoglires</taxon>
        <taxon>Glires</taxon>
        <taxon>Rodentia</taxon>
        <taxon>Myomorpha</taxon>
        <taxon>Muroidea</taxon>
        <taxon>Muridae</taxon>
        <taxon>Murinae</taxon>
        <taxon>Rattus</taxon>
    </lineage>
</organism>
<accession>A6JCU5</accession>
<protein>
    <submittedName>
        <fullName evidence="1">RCG57069</fullName>
    </submittedName>
</protein>
<evidence type="ECO:0000313" key="2">
    <source>
        <dbReference type="Proteomes" id="UP000234681"/>
    </source>
</evidence>
<dbReference type="AlphaFoldDB" id="A6JCU5"/>
<dbReference type="Proteomes" id="UP000234681">
    <property type="component" value="Chromosome 14"/>
</dbReference>
<evidence type="ECO:0000313" key="1">
    <source>
        <dbReference type="EMBL" id="EDL89867.1"/>
    </source>
</evidence>
<dbReference type="EMBL" id="CH473981">
    <property type="protein sequence ID" value="EDL89867.1"/>
    <property type="molecule type" value="Genomic_DNA"/>
</dbReference>
<sequence>MTQCSCSWLQSSVTPGEVRILTSIQSSGLPAESTKSNASIQSRGSIDNAILLREQEA</sequence>
<gene>
    <name evidence="1" type="ORF">rCG_57069</name>
</gene>
<reference evidence="2" key="1">
    <citation type="submission" date="2005-09" db="EMBL/GenBank/DDBJ databases">
        <authorList>
            <person name="Mural R.J."/>
            <person name="Li P.W."/>
            <person name="Adams M.D."/>
            <person name="Amanatides P.G."/>
            <person name="Baden-Tillson H."/>
            <person name="Barnstead M."/>
            <person name="Chin S.H."/>
            <person name="Dew I."/>
            <person name="Evans C.A."/>
            <person name="Ferriera S."/>
            <person name="Flanigan M."/>
            <person name="Fosler C."/>
            <person name="Glodek A."/>
            <person name="Gu Z."/>
            <person name="Holt R.A."/>
            <person name="Jennings D."/>
            <person name="Kraft C.L."/>
            <person name="Lu F."/>
            <person name="Nguyen T."/>
            <person name="Nusskern D.R."/>
            <person name="Pfannkoch C.M."/>
            <person name="Sitter C."/>
            <person name="Sutton G.G."/>
            <person name="Venter J.C."/>
            <person name="Wang Z."/>
            <person name="Woodage T."/>
            <person name="Zheng X.H."/>
            <person name="Zhong F."/>
        </authorList>
    </citation>
    <scope>NUCLEOTIDE SEQUENCE [LARGE SCALE GENOMIC DNA]</scope>
    <source>
        <strain>BN</strain>
        <strain evidence="2">Sprague-Dawley</strain>
    </source>
</reference>
<proteinExistence type="predicted"/>